<reference evidence="1 2" key="1">
    <citation type="journal article" date="2022" name="G3 (Bethesda)">
        <title>Whole-genome sequence and methylome profiling of the almond [Prunus dulcis (Mill.) D.A. Webb] cultivar 'Nonpareil'.</title>
        <authorList>
            <person name="D'Amico-Willman K.M."/>
            <person name="Ouma W.Z."/>
            <person name="Meulia T."/>
            <person name="Sideli G.M."/>
            <person name="Gradziel T.M."/>
            <person name="Fresnedo-Ramirez J."/>
        </authorList>
    </citation>
    <scope>NUCLEOTIDE SEQUENCE [LARGE SCALE GENOMIC DNA]</scope>
    <source>
        <strain evidence="1">Clone GOH B32 T37-40</strain>
    </source>
</reference>
<accession>A0AAD4UXI1</accession>
<comment type="caution">
    <text evidence="1">The sequence shown here is derived from an EMBL/GenBank/DDBJ whole genome shotgun (WGS) entry which is preliminary data.</text>
</comment>
<keyword evidence="2" id="KW-1185">Reference proteome</keyword>
<sequence>MTSTSGAGEGSAPGGNLQRQLTVDEVWKDLIGETSDTKYNSVATGSNLPQRQETWGEMTLEEFLVRFVVVNFHSQFSTKRKFKKKKKIRKVCTASCY</sequence>
<dbReference type="Proteomes" id="UP001054821">
    <property type="component" value="Chromosome 8"/>
</dbReference>
<organism evidence="1 2">
    <name type="scientific">Prunus dulcis</name>
    <name type="common">Almond</name>
    <name type="synonym">Amygdalus dulcis</name>
    <dbReference type="NCBI Taxonomy" id="3755"/>
    <lineage>
        <taxon>Eukaryota</taxon>
        <taxon>Viridiplantae</taxon>
        <taxon>Streptophyta</taxon>
        <taxon>Embryophyta</taxon>
        <taxon>Tracheophyta</taxon>
        <taxon>Spermatophyta</taxon>
        <taxon>Magnoliopsida</taxon>
        <taxon>eudicotyledons</taxon>
        <taxon>Gunneridae</taxon>
        <taxon>Pentapetalae</taxon>
        <taxon>rosids</taxon>
        <taxon>fabids</taxon>
        <taxon>Rosales</taxon>
        <taxon>Rosaceae</taxon>
        <taxon>Amygdaloideae</taxon>
        <taxon>Amygdaleae</taxon>
        <taxon>Prunus</taxon>
    </lineage>
</organism>
<proteinExistence type="predicted"/>
<dbReference type="EMBL" id="JAJFAZ020000008">
    <property type="protein sequence ID" value="KAI5314624.1"/>
    <property type="molecule type" value="Genomic_DNA"/>
</dbReference>
<gene>
    <name evidence="1" type="ORF">L3X38_043800</name>
</gene>
<evidence type="ECO:0000313" key="2">
    <source>
        <dbReference type="Proteomes" id="UP001054821"/>
    </source>
</evidence>
<protein>
    <submittedName>
        <fullName evidence="1">Uncharacterized protein</fullName>
    </submittedName>
</protein>
<name>A0AAD4UXI1_PRUDU</name>
<dbReference type="AlphaFoldDB" id="A0AAD4UXI1"/>
<evidence type="ECO:0000313" key="1">
    <source>
        <dbReference type="EMBL" id="KAI5314624.1"/>
    </source>
</evidence>